<evidence type="ECO:0000313" key="1">
    <source>
        <dbReference type="EMBL" id="SVA88406.1"/>
    </source>
</evidence>
<dbReference type="EMBL" id="UINC01021252">
    <property type="protein sequence ID" value="SVA88406.1"/>
    <property type="molecule type" value="Genomic_DNA"/>
</dbReference>
<dbReference type="Pfam" id="PF13181">
    <property type="entry name" value="TPR_8"/>
    <property type="match status" value="1"/>
</dbReference>
<dbReference type="Pfam" id="PF13432">
    <property type="entry name" value="TPR_16"/>
    <property type="match status" value="1"/>
</dbReference>
<dbReference type="InterPro" id="IPR019734">
    <property type="entry name" value="TPR_rpt"/>
</dbReference>
<accession>A0A381ZGL1</accession>
<proteinExistence type="predicted"/>
<reference evidence="1" key="1">
    <citation type="submission" date="2018-05" db="EMBL/GenBank/DDBJ databases">
        <authorList>
            <person name="Lanie J.A."/>
            <person name="Ng W.-L."/>
            <person name="Kazmierczak K.M."/>
            <person name="Andrzejewski T.M."/>
            <person name="Davidsen T.M."/>
            <person name="Wayne K.J."/>
            <person name="Tettelin H."/>
            <person name="Glass J.I."/>
            <person name="Rusch D."/>
            <person name="Podicherti R."/>
            <person name="Tsui H.-C.T."/>
            <person name="Winkler M.E."/>
        </authorList>
    </citation>
    <scope>NUCLEOTIDE SEQUENCE</scope>
</reference>
<dbReference type="SUPFAM" id="SSF48452">
    <property type="entry name" value="TPR-like"/>
    <property type="match status" value="1"/>
</dbReference>
<gene>
    <name evidence="1" type="ORF">METZ01_LOCUS141260</name>
</gene>
<dbReference type="InterPro" id="IPR011990">
    <property type="entry name" value="TPR-like_helical_dom_sf"/>
</dbReference>
<sequence>MYKTKIISIAVGMFFIIVCVPPEKGGSNLSQDRAKLDSLRKVRCPRLMSSAAEYYRNRDWKQTVKIYKEITTLDCDEWNPVYAPPQEIYQYYAIAYEQMGKFDSSEFVLLDGLQKLPKNVALRKRLAYSYKKQGELDQEIIEYERLVDMVPDDISVMNDLSKLYKENERFDDQIFILEKILKLDESNEIAQSELAMAFESSGRDPLDIYRKRYENNPDNLSYGLDYSDRLNQVDRFEDAIPILKNVIRQDPSSKLAYRKLAEASKSIDDLDGAAVAYEELFKIDPRDSRIAIDISDVHLENNDYRQALRWADKAASLDNSSGDGFGQKGKVYYYGWDAFRQNPFTTDDRIVAKLAFDYFIKAEKKGFRGFSKSTWMEENSKDLLYGKAQWFMAEDKVKRNRSISTSSSEYDWVTESLKAEDGWK</sequence>
<dbReference type="PANTHER" id="PTHR12558:SF13">
    <property type="entry name" value="CELL DIVISION CYCLE PROTEIN 27 HOMOLOG"/>
    <property type="match status" value="1"/>
</dbReference>
<name>A0A381ZGL1_9ZZZZ</name>
<dbReference type="PANTHER" id="PTHR12558">
    <property type="entry name" value="CELL DIVISION CYCLE 16,23,27"/>
    <property type="match status" value="1"/>
</dbReference>
<dbReference type="AlphaFoldDB" id="A0A381ZGL1"/>
<organism evidence="1">
    <name type="scientific">marine metagenome</name>
    <dbReference type="NCBI Taxonomy" id="408172"/>
    <lineage>
        <taxon>unclassified sequences</taxon>
        <taxon>metagenomes</taxon>
        <taxon>ecological metagenomes</taxon>
    </lineage>
</organism>
<protein>
    <submittedName>
        <fullName evidence="1">Uncharacterized protein</fullName>
    </submittedName>
</protein>
<dbReference type="Gene3D" id="1.25.40.10">
    <property type="entry name" value="Tetratricopeptide repeat domain"/>
    <property type="match status" value="2"/>
</dbReference>